<sequence>MRSAALKSSQEVYIPLQLQNNRICVGDSRTLGGGCSCQTREQASCHRNQGPSLCQEIKPHSLSRPRHRISPKYITKLLFYFLPSRNGYTYSIPIDTSNDPDLVPTLIPTLLIYPFQTHAHHVRLDEHFIFFPFLDISHPDFVPSVL</sequence>
<evidence type="ECO:0000313" key="2">
    <source>
        <dbReference type="Proteomes" id="UP000467700"/>
    </source>
</evidence>
<comment type="caution">
    <text evidence="1">The sequence shown here is derived from an EMBL/GenBank/DDBJ whole genome shotgun (WGS) entry which is preliminary data.</text>
</comment>
<gene>
    <name evidence="1" type="ORF">AAE3_LOCUS3970</name>
</gene>
<organism evidence="1 2">
    <name type="scientific">Cyclocybe aegerita</name>
    <name type="common">Black poplar mushroom</name>
    <name type="synonym">Agrocybe aegerita</name>
    <dbReference type="NCBI Taxonomy" id="1973307"/>
    <lineage>
        <taxon>Eukaryota</taxon>
        <taxon>Fungi</taxon>
        <taxon>Dikarya</taxon>
        <taxon>Basidiomycota</taxon>
        <taxon>Agaricomycotina</taxon>
        <taxon>Agaricomycetes</taxon>
        <taxon>Agaricomycetidae</taxon>
        <taxon>Agaricales</taxon>
        <taxon>Agaricineae</taxon>
        <taxon>Bolbitiaceae</taxon>
        <taxon>Cyclocybe</taxon>
    </lineage>
</organism>
<name>A0A8S0WNR9_CYCAE</name>
<accession>A0A8S0WNR9</accession>
<dbReference type="AlphaFoldDB" id="A0A8S0WNR9"/>
<protein>
    <submittedName>
        <fullName evidence="1">Uncharacterized protein</fullName>
    </submittedName>
</protein>
<dbReference type="Proteomes" id="UP000467700">
    <property type="component" value="Unassembled WGS sequence"/>
</dbReference>
<keyword evidence="2" id="KW-1185">Reference proteome</keyword>
<proteinExistence type="predicted"/>
<evidence type="ECO:0000313" key="1">
    <source>
        <dbReference type="EMBL" id="CAA7261752.1"/>
    </source>
</evidence>
<reference evidence="1 2" key="1">
    <citation type="submission" date="2020-01" db="EMBL/GenBank/DDBJ databases">
        <authorList>
            <person name="Gupta K D."/>
        </authorList>
    </citation>
    <scope>NUCLEOTIDE SEQUENCE [LARGE SCALE GENOMIC DNA]</scope>
</reference>
<dbReference type="EMBL" id="CACVBS010000034">
    <property type="protein sequence ID" value="CAA7261752.1"/>
    <property type="molecule type" value="Genomic_DNA"/>
</dbReference>